<evidence type="ECO:0000256" key="1">
    <source>
        <dbReference type="ARBA" id="ARBA00004123"/>
    </source>
</evidence>
<dbReference type="FunFam" id="1.10.20.10:FF:000085">
    <property type="entry name" value="Histone H3.2"/>
    <property type="match status" value="1"/>
</dbReference>
<feature type="region of interest" description="Disordered" evidence="9">
    <location>
        <begin position="1"/>
        <end position="52"/>
    </location>
</feature>
<evidence type="ECO:0000256" key="2">
    <source>
        <dbReference type="ARBA" id="ARBA00004286"/>
    </source>
</evidence>
<feature type="non-terminal residue" evidence="11">
    <location>
        <position position="146"/>
    </location>
</feature>
<keyword evidence="8" id="KW-0544">Nucleosome core</keyword>
<evidence type="ECO:0000256" key="6">
    <source>
        <dbReference type="ARBA" id="ARBA00023125"/>
    </source>
</evidence>
<dbReference type="SMART" id="SM00428">
    <property type="entry name" value="H3"/>
    <property type="match status" value="1"/>
</dbReference>
<sequence>MARTKHPAKRTSGHRSRGPPLSGTPRRRSTATPREADAQGQQQRKPHRFRPGTVALREIRKFQKTWNLLIPAAPFIRTVREISFYLAPSITRWQAEALRAIQEAAEDFIIHLFEDAMLCAIHARRVTVMKKDWELARRLGKKAQPW</sequence>
<evidence type="ECO:0000256" key="8">
    <source>
        <dbReference type="ARBA" id="ARBA00023269"/>
    </source>
</evidence>
<evidence type="ECO:0000256" key="5">
    <source>
        <dbReference type="ARBA" id="ARBA00022990"/>
    </source>
</evidence>
<evidence type="ECO:0000256" key="9">
    <source>
        <dbReference type="SAM" id="MobiDB-lite"/>
    </source>
</evidence>
<keyword evidence="4" id="KW-0158">Chromosome</keyword>
<dbReference type="SMR" id="A0A068CMC2"/>
<dbReference type="InterPro" id="IPR007125">
    <property type="entry name" value="H2A/H2B/H3"/>
</dbReference>
<keyword evidence="7" id="KW-0539">Nucleus</keyword>
<keyword evidence="6" id="KW-0238">DNA-binding</keyword>
<dbReference type="InterPro" id="IPR009072">
    <property type="entry name" value="Histone-fold"/>
</dbReference>
<evidence type="ECO:0000256" key="7">
    <source>
        <dbReference type="ARBA" id="ARBA00023242"/>
    </source>
</evidence>
<reference evidence="11" key="1">
    <citation type="journal article" date="2014" name="PLoS ONE">
        <title>Characterization of Centromeric Histone H3 (CENH3) Variants in Cultivated and Wild Carrots (Daucus sp.).</title>
        <authorList>
            <person name="Dunemann F."/>
            <person name="Schrader O."/>
            <person name="Budahn H."/>
            <person name="Houben A."/>
        </authorList>
    </citation>
    <scope>NUCLEOTIDE SEQUENCE</scope>
</reference>
<evidence type="ECO:0000313" key="11">
    <source>
        <dbReference type="EMBL" id="AID21728.1"/>
    </source>
</evidence>
<protein>
    <submittedName>
        <fullName evidence="11">Centromeric histone H3</fullName>
    </submittedName>
</protein>
<dbReference type="GO" id="GO:0000786">
    <property type="term" value="C:nucleosome"/>
    <property type="evidence" value="ECO:0007669"/>
    <property type="project" value="UniProtKB-KW"/>
</dbReference>
<comment type="similarity">
    <text evidence="3">Belongs to the histone H3 family.</text>
</comment>
<feature type="domain" description="Core Histone H2A/H2B/H3" evidence="10">
    <location>
        <begin position="51"/>
        <end position="139"/>
    </location>
</feature>
<dbReference type="Gene3D" id="1.10.20.10">
    <property type="entry name" value="Histone, subunit A"/>
    <property type="match status" value="1"/>
</dbReference>
<evidence type="ECO:0000256" key="3">
    <source>
        <dbReference type="ARBA" id="ARBA00010343"/>
    </source>
</evidence>
<name>A0A068CMC2_DAUCA</name>
<dbReference type="PANTHER" id="PTHR11426">
    <property type="entry name" value="HISTONE H3"/>
    <property type="match status" value="1"/>
</dbReference>
<evidence type="ECO:0000259" key="10">
    <source>
        <dbReference type="Pfam" id="PF00125"/>
    </source>
</evidence>
<dbReference type="Pfam" id="PF00125">
    <property type="entry name" value="Histone"/>
    <property type="match status" value="1"/>
</dbReference>
<dbReference type="CDD" id="cd22911">
    <property type="entry name" value="HFD_H3"/>
    <property type="match status" value="1"/>
</dbReference>
<organism evidence="11">
    <name type="scientific">Daucus carota</name>
    <name type="common">Wild carrot</name>
    <dbReference type="NCBI Taxonomy" id="4039"/>
    <lineage>
        <taxon>Eukaryota</taxon>
        <taxon>Viridiplantae</taxon>
        <taxon>Streptophyta</taxon>
        <taxon>Embryophyta</taxon>
        <taxon>Tracheophyta</taxon>
        <taxon>Spermatophyta</taxon>
        <taxon>Magnoliopsida</taxon>
        <taxon>eudicotyledons</taxon>
        <taxon>Gunneridae</taxon>
        <taxon>Pentapetalae</taxon>
        <taxon>asterids</taxon>
        <taxon>campanulids</taxon>
        <taxon>Apiales</taxon>
        <taxon>Apiaceae</taxon>
        <taxon>Apioideae</taxon>
        <taxon>Scandiceae</taxon>
        <taxon>Daucinae</taxon>
        <taxon>Daucus</taxon>
        <taxon>Daucus sect. Daucus</taxon>
    </lineage>
</organism>
<dbReference type="GO" id="GO:0003677">
    <property type="term" value="F:DNA binding"/>
    <property type="evidence" value="ECO:0007669"/>
    <property type="project" value="UniProtKB-KW"/>
</dbReference>
<proteinExistence type="evidence at transcript level"/>
<dbReference type="GO" id="GO:0046982">
    <property type="term" value="F:protein heterodimerization activity"/>
    <property type="evidence" value="ECO:0007669"/>
    <property type="project" value="InterPro"/>
</dbReference>
<dbReference type="GO" id="GO:0030527">
    <property type="term" value="F:structural constituent of chromatin"/>
    <property type="evidence" value="ECO:0007669"/>
    <property type="project" value="InterPro"/>
</dbReference>
<dbReference type="EMBL" id="KJ201903">
    <property type="protein sequence ID" value="AID21728.1"/>
    <property type="molecule type" value="mRNA"/>
</dbReference>
<keyword evidence="5" id="KW-0007">Acetylation</keyword>
<accession>A0A068CMC2</accession>
<dbReference type="GO" id="GO:0005634">
    <property type="term" value="C:nucleus"/>
    <property type="evidence" value="ECO:0007669"/>
    <property type="project" value="UniProtKB-SubCell"/>
</dbReference>
<dbReference type="SUPFAM" id="SSF47113">
    <property type="entry name" value="Histone-fold"/>
    <property type="match status" value="1"/>
</dbReference>
<dbReference type="AlphaFoldDB" id="A0A068CMC2"/>
<feature type="compositionally biased region" description="Basic residues" evidence="9">
    <location>
        <begin position="1"/>
        <end position="17"/>
    </location>
</feature>
<evidence type="ECO:0000256" key="4">
    <source>
        <dbReference type="ARBA" id="ARBA00022454"/>
    </source>
</evidence>
<dbReference type="PRINTS" id="PR00622">
    <property type="entry name" value="HISTONEH3"/>
</dbReference>
<dbReference type="InterPro" id="IPR000164">
    <property type="entry name" value="Histone_H3/CENP-A"/>
</dbReference>
<gene>
    <name evidence="11" type="primary">CENH3</name>
</gene>
<comment type="subcellular location">
    <subcellularLocation>
        <location evidence="2">Chromosome</location>
    </subcellularLocation>
    <subcellularLocation>
        <location evidence="1">Nucleus</location>
    </subcellularLocation>
</comment>